<feature type="region of interest" description="Disordered" evidence="8">
    <location>
        <begin position="242"/>
        <end position="261"/>
    </location>
</feature>
<evidence type="ECO:0000256" key="2">
    <source>
        <dbReference type="ARBA" id="ARBA00009977"/>
    </source>
</evidence>
<keyword evidence="6 9" id="KW-1133">Transmembrane helix</keyword>
<keyword evidence="5" id="KW-0029">Amino-acid transport</keyword>
<dbReference type="OrthoDB" id="770444at2759"/>
<evidence type="ECO:0000256" key="9">
    <source>
        <dbReference type="SAM" id="Phobius"/>
    </source>
</evidence>
<organism evidence="10 11">
    <name type="scientific">Rhododendron simsii</name>
    <name type="common">Sims's rhododendron</name>
    <dbReference type="NCBI Taxonomy" id="118357"/>
    <lineage>
        <taxon>Eukaryota</taxon>
        <taxon>Viridiplantae</taxon>
        <taxon>Streptophyta</taxon>
        <taxon>Embryophyta</taxon>
        <taxon>Tracheophyta</taxon>
        <taxon>Spermatophyta</taxon>
        <taxon>Magnoliopsida</taxon>
        <taxon>eudicotyledons</taxon>
        <taxon>Gunneridae</taxon>
        <taxon>Pentapetalae</taxon>
        <taxon>asterids</taxon>
        <taxon>Ericales</taxon>
        <taxon>Ericaceae</taxon>
        <taxon>Ericoideae</taxon>
        <taxon>Rhodoreae</taxon>
        <taxon>Rhododendron</taxon>
    </lineage>
</organism>
<keyword evidence="4 9" id="KW-0812">Transmembrane</keyword>
<dbReference type="GO" id="GO:0016020">
    <property type="term" value="C:membrane"/>
    <property type="evidence" value="ECO:0007669"/>
    <property type="project" value="UniProtKB-SubCell"/>
</dbReference>
<evidence type="ECO:0000256" key="1">
    <source>
        <dbReference type="ARBA" id="ARBA00004167"/>
    </source>
</evidence>
<keyword evidence="11" id="KW-1185">Reference proteome</keyword>
<feature type="compositionally biased region" description="Basic and acidic residues" evidence="8">
    <location>
        <begin position="126"/>
        <end position="136"/>
    </location>
</feature>
<reference evidence="10" key="1">
    <citation type="submission" date="2019-11" db="EMBL/GenBank/DDBJ databases">
        <authorList>
            <person name="Liu Y."/>
            <person name="Hou J."/>
            <person name="Li T.-Q."/>
            <person name="Guan C.-H."/>
            <person name="Wu X."/>
            <person name="Wu H.-Z."/>
            <person name="Ling F."/>
            <person name="Zhang R."/>
            <person name="Shi X.-G."/>
            <person name="Ren J.-P."/>
            <person name="Chen E.-F."/>
            <person name="Sun J.-M."/>
        </authorList>
    </citation>
    <scope>NUCLEOTIDE SEQUENCE</scope>
    <source>
        <strain evidence="10">Adult_tree_wgs_1</strain>
        <tissue evidence="10">Leaves</tissue>
    </source>
</reference>
<evidence type="ECO:0000256" key="4">
    <source>
        <dbReference type="ARBA" id="ARBA00022692"/>
    </source>
</evidence>
<feature type="compositionally biased region" description="Polar residues" evidence="8">
    <location>
        <begin position="112"/>
        <end position="124"/>
    </location>
</feature>
<evidence type="ECO:0000256" key="8">
    <source>
        <dbReference type="SAM" id="MobiDB-lite"/>
    </source>
</evidence>
<accession>A0A834LDE0</accession>
<evidence type="ECO:0000256" key="5">
    <source>
        <dbReference type="ARBA" id="ARBA00022970"/>
    </source>
</evidence>
<protein>
    <submittedName>
        <fullName evidence="10">Uncharacterized protein</fullName>
    </submittedName>
</protein>
<dbReference type="PANTHER" id="PTHR33228">
    <property type="entry name" value="PROTEIN GLUTAMINE DUMPER 4-RELATED"/>
    <property type="match status" value="1"/>
</dbReference>
<dbReference type="Proteomes" id="UP000626092">
    <property type="component" value="Unassembled WGS sequence"/>
</dbReference>
<feature type="region of interest" description="Disordered" evidence="8">
    <location>
        <begin position="56"/>
        <end position="76"/>
    </location>
</feature>
<comment type="caution">
    <text evidence="10">The sequence shown here is derived from an EMBL/GenBank/DDBJ whole genome shotgun (WGS) entry which is preliminary data.</text>
</comment>
<evidence type="ECO:0000256" key="3">
    <source>
        <dbReference type="ARBA" id="ARBA00022448"/>
    </source>
</evidence>
<keyword evidence="7 9" id="KW-0472">Membrane</keyword>
<comment type="similarity">
    <text evidence="2">Belongs to the GLUTAMINE DUMPER 1 (TC 9.B.60) family.</text>
</comment>
<evidence type="ECO:0000256" key="7">
    <source>
        <dbReference type="ARBA" id="ARBA00023136"/>
    </source>
</evidence>
<dbReference type="AlphaFoldDB" id="A0A834LDE0"/>
<evidence type="ECO:0000256" key="6">
    <source>
        <dbReference type="ARBA" id="ARBA00022989"/>
    </source>
</evidence>
<sequence>MRPTTSNAAASPTAAATVGFHRWNSPVPYLFGGLALMLGLITLALVILACSYKNSSSDSSSTGAEEKPARPSHVLQPEMEPKIVVIMAGDENPTFLARPDADADLQIIPELSPTNTEEPQQTQLEVPRRSNRERRSAISMSNVEKPLRIYCDNKAAELYSKNDKSSSKSKHIDIKFLVVKERVQNHLMSIEYISTELMIADPLTKGLPPKVFKEHVARAGVVWLWPMAVATRMRIVVARKQSNSNNNPVPTFADDQRPTRSAEADLGPKVLVVMAGDNKPTFIATPASPSTTQNNQDIV</sequence>
<proteinExistence type="inferred from homology"/>
<feature type="region of interest" description="Disordered" evidence="8">
    <location>
        <begin position="110"/>
        <end position="136"/>
    </location>
</feature>
<comment type="subcellular location">
    <subcellularLocation>
        <location evidence="1">Membrane</location>
        <topology evidence="1">Single-pass membrane protein</topology>
    </subcellularLocation>
</comment>
<dbReference type="EMBL" id="WJXA01000008">
    <property type="protein sequence ID" value="KAF7134721.1"/>
    <property type="molecule type" value="Genomic_DNA"/>
</dbReference>
<name>A0A834LDE0_RHOSS</name>
<evidence type="ECO:0000313" key="11">
    <source>
        <dbReference type="Proteomes" id="UP000626092"/>
    </source>
</evidence>
<feature type="transmembrane region" description="Helical" evidence="9">
    <location>
        <begin position="29"/>
        <end position="50"/>
    </location>
</feature>
<dbReference type="PANTHER" id="PTHR33228:SF76">
    <property type="entry name" value="PROTEIN GLUTAMINE DUMPER 7"/>
    <property type="match status" value="1"/>
</dbReference>
<keyword evidence="3" id="KW-0813">Transport</keyword>
<dbReference type="GO" id="GO:0080143">
    <property type="term" value="P:regulation of amino acid export"/>
    <property type="evidence" value="ECO:0007669"/>
    <property type="project" value="InterPro"/>
</dbReference>
<gene>
    <name evidence="10" type="ORF">RHSIM_Rhsim08G0078900</name>
</gene>
<dbReference type="InterPro" id="IPR040359">
    <property type="entry name" value="GDU"/>
</dbReference>
<dbReference type="GO" id="GO:0006865">
    <property type="term" value="P:amino acid transport"/>
    <property type="evidence" value="ECO:0007669"/>
    <property type="project" value="UniProtKB-KW"/>
</dbReference>
<evidence type="ECO:0000313" key="10">
    <source>
        <dbReference type="EMBL" id="KAF7134721.1"/>
    </source>
</evidence>